<dbReference type="AlphaFoldDB" id="A0A1Y1K7X6"/>
<feature type="region of interest" description="Disordered" evidence="1">
    <location>
        <begin position="135"/>
        <end position="169"/>
    </location>
</feature>
<name>A0A1Y1K7X6_PHOPY</name>
<organism evidence="2">
    <name type="scientific">Photinus pyralis</name>
    <name type="common">Common eastern firefly</name>
    <name type="synonym">Lampyris pyralis</name>
    <dbReference type="NCBI Taxonomy" id="7054"/>
    <lineage>
        <taxon>Eukaryota</taxon>
        <taxon>Metazoa</taxon>
        <taxon>Ecdysozoa</taxon>
        <taxon>Arthropoda</taxon>
        <taxon>Hexapoda</taxon>
        <taxon>Insecta</taxon>
        <taxon>Pterygota</taxon>
        <taxon>Neoptera</taxon>
        <taxon>Endopterygota</taxon>
        <taxon>Coleoptera</taxon>
        <taxon>Polyphaga</taxon>
        <taxon>Elateriformia</taxon>
        <taxon>Elateroidea</taxon>
        <taxon>Lampyridae</taxon>
        <taxon>Lampyrinae</taxon>
        <taxon>Photinus</taxon>
    </lineage>
</organism>
<evidence type="ECO:0000313" key="2">
    <source>
        <dbReference type="EMBL" id="JAV55785.1"/>
    </source>
</evidence>
<proteinExistence type="predicted"/>
<dbReference type="EMBL" id="GEZM01094234">
    <property type="protein sequence ID" value="JAV55785.1"/>
    <property type="molecule type" value="Transcribed_RNA"/>
</dbReference>
<accession>A0A1Y1K7X6</accession>
<protein>
    <recommendedName>
        <fullName evidence="3">Tudor domain-containing protein</fullName>
    </recommendedName>
</protein>
<evidence type="ECO:0008006" key="3">
    <source>
        <dbReference type="Google" id="ProtNLM"/>
    </source>
</evidence>
<reference evidence="2" key="1">
    <citation type="journal article" date="2016" name="Sci. Rep.">
        <title>Molecular characterization of firefly nuptial gifts: a multi-omics approach sheds light on postcopulatory sexual selection.</title>
        <authorList>
            <person name="Al-Wathiqui N."/>
            <person name="Fallon T.R."/>
            <person name="South A."/>
            <person name="Weng J.K."/>
            <person name="Lewis S.M."/>
        </authorList>
    </citation>
    <scope>NUCLEOTIDE SEQUENCE</scope>
</reference>
<evidence type="ECO:0000256" key="1">
    <source>
        <dbReference type="SAM" id="MobiDB-lite"/>
    </source>
</evidence>
<dbReference type="EMBL" id="GEZM01094233">
    <property type="protein sequence ID" value="JAV55786.1"/>
    <property type="molecule type" value="Transcribed_RNA"/>
</dbReference>
<sequence length="295" mass="34304">MTGIESTCFNNIDLNTIAEKQLSVSRINCNGTELLRTSTEMEHNAIESEDEYERLMENDITILKNFKDLNLKEYKTANQDKKSVNKAFLNIIINEEKQMTVGKSWLFSEKKHLSSDTRIRVRGMSSNNVNFHREKRGIQHRQKPSLQQEAATETESEIETSTETSESNIELDSTFDSTEVLSISNETEDENCDSQSDICTINLEMEKYYSVYYDETWYIGRIIQKKETSCTIKFLKEELDKFMWPSADDIKIVNSEYIFYGPIALEGIGPFSIKRHDLILIKKEYKELKKKMQGK</sequence>